<evidence type="ECO:0000313" key="6">
    <source>
        <dbReference type="EMBL" id="CAI9103635.1"/>
    </source>
</evidence>
<evidence type="ECO:0000256" key="4">
    <source>
        <dbReference type="SAM" id="Phobius"/>
    </source>
</evidence>
<dbReference type="GO" id="GO:0061817">
    <property type="term" value="P:endoplasmic reticulum-plasma membrane tethering"/>
    <property type="evidence" value="ECO:0007669"/>
    <property type="project" value="TreeGrafter"/>
</dbReference>
<dbReference type="GO" id="GO:0090158">
    <property type="term" value="P:endoplasmic reticulum membrane organization"/>
    <property type="evidence" value="ECO:0007669"/>
    <property type="project" value="TreeGrafter"/>
</dbReference>
<proteinExistence type="inferred from homology"/>
<reference evidence="6" key="1">
    <citation type="submission" date="2023-03" db="EMBL/GenBank/DDBJ databases">
        <authorList>
            <person name="Julca I."/>
        </authorList>
    </citation>
    <scope>NUCLEOTIDE SEQUENCE</scope>
</reference>
<dbReference type="Proteomes" id="UP001161247">
    <property type="component" value="Chromosome 4"/>
</dbReference>
<feature type="region of interest" description="Disordered" evidence="3">
    <location>
        <begin position="130"/>
        <end position="159"/>
    </location>
</feature>
<dbReference type="FunFam" id="2.60.40.10:FF:000813">
    <property type="entry name" value="Vesicle-associated protein 1-1"/>
    <property type="match status" value="1"/>
</dbReference>
<organism evidence="6 7">
    <name type="scientific">Oldenlandia corymbosa var. corymbosa</name>
    <dbReference type="NCBI Taxonomy" id="529605"/>
    <lineage>
        <taxon>Eukaryota</taxon>
        <taxon>Viridiplantae</taxon>
        <taxon>Streptophyta</taxon>
        <taxon>Embryophyta</taxon>
        <taxon>Tracheophyta</taxon>
        <taxon>Spermatophyta</taxon>
        <taxon>Magnoliopsida</taxon>
        <taxon>eudicotyledons</taxon>
        <taxon>Gunneridae</taxon>
        <taxon>Pentapetalae</taxon>
        <taxon>asterids</taxon>
        <taxon>lamiids</taxon>
        <taxon>Gentianales</taxon>
        <taxon>Rubiaceae</taxon>
        <taxon>Rubioideae</taxon>
        <taxon>Spermacoceae</taxon>
        <taxon>Hedyotis-Oldenlandia complex</taxon>
        <taxon>Oldenlandia</taxon>
    </lineage>
</organism>
<feature type="coiled-coil region" evidence="2">
    <location>
        <begin position="183"/>
        <end position="210"/>
    </location>
</feature>
<dbReference type="Pfam" id="PF00635">
    <property type="entry name" value="Motile_Sperm"/>
    <property type="match status" value="1"/>
</dbReference>
<name>A0AAV1D9B1_OLDCO</name>
<dbReference type="PANTHER" id="PTHR10809">
    <property type="entry name" value="VESICLE-ASSOCIATED MEMBRANE PROTEIN-ASSOCIATED PROTEIN"/>
    <property type="match status" value="1"/>
</dbReference>
<dbReference type="SUPFAM" id="SSF49354">
    <property type="entry name" value="PapD-like"/>
    <property type="match status" value="1"/>
</dbReference>
<evidence type="ECO:0000256" key="3">
    <source>
        <dbReference type="SAM" id="MobiDB-lite"/>
    </source>
</evidence>
<feature type="transmembrane region" description="Helical" evidence="4">
    <location>
        <begin position="216"/>
        <end position="237"/>
    </location>
</feature>
<accession>A0AAV1D9B1</accession>
<comment type="similarity">
    <text evidence="1">Belongs to the VAMP-associated protein (VAP) (TC 9.B.17) family.</text>
</comment>
<dbReference type="InterPro" id="IPR013783">
    <property type="entry name" value="Ig-like_fold"/>
</dbReference>
<dbReference type="PANTHER" id="PTHR10809:SF160">
    <property type="entry name" value="VESICLE-ASSOCIATED PROTEIN 1-3"/>
    <property type="match status" value="1"/>
</dbReference>
<evidence type="ECO:0000259" key="5">
    <source>
        <dbReference type="PROSITE" id="PS50202"/>
    </source>
</evidence>
<dbReference type="GO" id="GO:0005789">
    <property type="term" value="C:endoplasmic reticulum membrane"/>
    <property type="evidence" value="ECO:0007669"/>
    <property type="project" value="InterPro"/>
</dbReference>
<sequence>MGLNGPGDFLSIHPTELKFPFELRKQSSCSMQLTNRTDQYVAFKVKTTNPRKYSVRPNSGVIQPGSVTNVTVNMQALKEMPADMQCKDKFLVQSVIVPGGSTVKDLNQQTFEKEDGKVVGEFKLRVAYIPANPPSPVPEEPEEENSPRSSTVEDAVRSSSEAIARSLEEYIGRGTSEEDWPLISKLMEEKTSATEQNQKLYHELEKMRVEVRRNQAGRVSLLVVLLIGLIGVLVGFFKTK</sequence>
<dbReference type="Gene3D" id="2.60.40.10">
    <property type="entry name" value="Immunoglobulins"/>
    <property type="match status" value="1"/>
</dbReference>
<dbReference type="PROSITE" id="PS50202">
    <property type="entry name" value="MSP"/>
    <property type="match status" value="1"/>
</dbReference>
<evidence type="ECO:0000256" key="2">
    <source>
        <dbReference type="SAM" id="Coils"/>
    </source>
</evidence>
<keyword evidence="4" id="KW-1133">Transmembrane helix</keyword>
<dbReference type="GO" id="GO:0005886">
    <property type="term" value="C:plasma membrane"/>
    <property type="evidence" value="ECO:0007669"/>
    <property type="project" value="TreeGrafter"/>
</dbReference>
<protein>
    <submittedName>
        <fullName evidence="6">OLC1v1002159C2</fullName>
    </submittedName>
</protein>
<dbReference type="InterPro" id="IPR008962">
    <property type="entry name" value="PapD-like_sf"/>
</dbReference>
<dbReference type="InterPro" id="IPR000535">
    <property type="entry name" value="MSP_dom"/>
</dbReference>
<gene>
    <name evidence="6" type="ORF">OLC1_LOCUS12754</name>
</gene>
<feature type="domain" description="MSP" evidence="5">
    <location>
        <begin position="9"/>
        <end position="129"/>
    </location>
</feature>
<keyword evidence="7" id="KW-1185">Reference proteome</keyword>
<keyword evidence="2" id="KW-0175">Coiled coil</keyword>
<dbReference type="AlphaFoldDB" id="A0AAV1D9B1"/>
<dbReference type="EMBL" id="OX459121">
    <property type="protein sequence ID" value="CAI9103635.1"/>
    <property type="molecule type" value="Genomic_DNA"/>
</dbReference>
<dbReference type="PIRSF" id="PIRSF019693">
    <property type="entry name" value="VAMP-associated"/>
    <property type="match status" value="1"/>
</dbReference>
<evidence type="ECO:0000256" key="1">
    <source>
        <dbReference type="ARBA" id="ARBA00008932"/>
    </source>
</evidence>
<keyword evidence="4" id="KW-0812">Transmembrane</keyword>
<dbReference type="InterPro" id="IPR016763">
    <property type="entry name" value="VAP"/>
</dbReference>
<keyword evidence="4" id="KW-0472">Membrane</keyword>
<evidence type="ECO:0000313" key="7">
    <source>
        <dbReference type="Proteomes" id="UP001161247"/>
    </source>
</evidence>